<accession>A0A6B8TCP7</accession>
<dbReference type="EMBL" id="CP046322">
    <property type="protein sequence ID" value="QGS34647.1"/>
    <property type="molecule type" value="Genomic_DNA"/>
</dbReference>
<protein>
    <submittedName>
        <fullName evidence="2">Uncharacterized protein</fullName>
    </submittedName>
</protein>
<feature type="region of interest" description="Disordered" evidence="1">
    <location>
        <begin position="62"/>
        <end position="157"/>
    </location>
</feature>
<dbReference type="KEGG" id="cxe:FOB82_06465"/>
<reference evidence="2 3" key="1">
    <citation type="submission" date="2019-11" db="EMBL/GenBank/DDBJ databases">
        <title>FDA dAtabase for Regulatory Grade micrObial Sequences (FDA-ARGOS): Supporting development and validation of Infectious Disease Dx tests.</title>
        <authorList>
            <person name="Kerrigan L."/>
            <person name="Long C."/>
            <person name="Tallon L."/>
            <person name="Sadzewicz L."/>
            <person name="Vavikolanu K."/>
            <person name="Mehta A."/>
            <person name="Aluvathingal J."/>
            <person name="Nadendla S."/>
            <person name="Yan Y."/>
            <person name="Sichtig H."/>
        </authorList>
    </citation>
    <scope>NUCLEOTIDE SEQUENCE [LARGE SCALE GENOMIC DNA]</scope>
    <source>
        <strain evidence="2 3">FDAARGOS_674</strain>
    </source>
</reference>
<evidence type="ECO:0000313" key="3">
    <source>
        <dbReference type="Proteomes" id="UP000426857"/>
    </source>
</evidence>
<evidence type="ECO:0000313" key="2">
    <source>
        <dbReference type="EMBL" id="QGS34647.1"/>
    </source>
</evidence>
<proteinExistence type="predicted"/>
<dbReference type="AlphaFoldDB" id="A0A6B8TCP7"/>
<organism evidence="2 3">
    <name type="scientific">Corynebacterium xerosis</name>
    <dbReference type="NCBI Taxonomy" id="1725"/>
    <lineage>
        <taxon>Bacteria</taxon>
        <taxon>Bacillati</taxon>
        <taxon>Actinomycetota</taxon>
        <taxon>Actinomycetes</taxon>
        <taxon>Mycobacteriales</taxon>
        <taxon>Corynebacteriaceae</taxon>
        <taxon>Corynebacterium</taxon>
    </lineage>
</organism>
<dbReference type="RefSeq" id="WP_155868864.1">
    <property type="nucleotide sequence ID" value="NZ_CP046322.1"/>
</dbReference>
<gene>
    <name evidence="2" type="ORF">FOB82_06465</name>
</gene>
<name>A0A6B8TCP7_9CORY</name>
<feature type="compositionally biased region" description="Acidic residues" evidence="1">
    <location>
        <begin position="139"/>
        <end position="157"/>
    </location>
</feature>
<dbReference type="Proteomes" id="UP000426857">
    <property type="component" value="Chromosome"/>
</dbReference>
<evidence type="ECO:0000256" key="1">
    <source>
        <dbReference type="SAM" id="MobiDB-lite"/>
    </source>
</evidence>
<sequence>MDAATISAIAEVIDALPDGPYVVVETPFPALEQIAGRDINLGSTFGDINLPFGEDALDVHTEETDDNSTRISVAGVDADLPGGNGEISTDSAIEPTPEPETGEIATDSAIEPTPEPETGEIATDSAIEPTPELPTLDPSEVEPEDTNTADEDTNTAS</sequence>